<dbReference type="Proteomes" id="UP001235939">
    <property type="component" value="Chromosome 04"/>
</dbReference>
<name>A0ABY6KBH2_9ARAC</name>
<evidence type="ECO:0000256" key="4">
    <source>
        <dbReference type="ARBA" id="ARBA00023136"/>
    </source>
</evidence>
<dbReference type="PANTHER" id="PTHR23278:SF19">
    <property type="entry name" value="OBSCURIN"/>
    <property type="match status" value="1"/>
</dbReference>
<evidence type="ECO:0000313" key="7">
    <source>
        <dbReference type="EMBL" id="UYV66070.1"/>
    </source>
</evidence>
<dbReference type="Gene3D" id="2.60.40.10">
    <property type="entry name" value="Immunoglobulins"/>
    <property type="match status" value="3"/>
</dbReference>
<dbReference type="InterPro" id="IPR036179">
    <property type="entry name" value="Ig-like_dom_sf"/>
</dbReference>
<dbReference type="PANTHER" id="PTHR23278">
    <property type="entry name" value="SIDESTEP PROTEIN"/>
    <property type="match status" value="1"/>
</dbReference>
<comment type="subcellular location">
    <subcellularLocation>
        <location evidence="1">Membrane</location>
        <topology evidence="1">Single-pass membrane protein</topology>
    </subcellularLocation>
</comment>
<dbReference type="EMBL" id="CP092866">
    <property type="protein sequence ID" value="UYV66070.1"/>
    <property type="molecule type" value="Genomic_DNA"/>
</dbReference>
<dbReference type="Pfam" id="PF07686">
    <property type="entry name" value="V-set"/>
    <property type="match status" value="1"/>
</dbReference>
<gene>
    <name evidence="7" type="ORF">LAZ67_4000028</name>
</gene>
<evidence type="ECO:0000313" key="8">
    <source>
        <dbReference type="Proteomes" id="UP001235939"/>
    </source>
</evidence>
<dbReference type="InterPro" id="IPR003599">
    <property type="entry name" value="Ig_sub"/>
</dbReference>
<evidence type="ECO:0000256" key="1">
    <source>
        <dbReference type="ARBA" id="ARBA00004167"/>
    </source>
</evidence>
<dbReference type="PROSITE" id="PS50835">
    <property type="entry name" value="IG_LIKE"/>
    <property type="match status" value="3"/>
</dbReference>
<feature type="domain" description="Ig-like" evidence="6">
    <location>
        <begin position="1"/>
        <end position="105"/>
    </location>
</feature>
<evidence type="ECO:0000256" key="5">
    <source>
        <dbReference type="ARBA" id="ARBA00023157"/>
    </source>
</evidence>
<evidence type="ECO:0000259" key="6">
    <source>
        <dbReference type="PROSITE" id="PS50835"/>
    </source>
</evidence>
<dbReference type="SMART" id="SM00409">
    <property type="entry name" value="IG"/>
    <property type="match status" value="2"/>
</dbReference>
<evidence type="ECO:0000256" key="2">
    <source>
        <dbReference type="ARBA" id="ARBA00022692"/>
    </source>
</evidence>
<dbReference type="SUPFAM" id="SSF48726">
    <property type="entry name" value="Immunoglobulin"/>
    <property type="match status" value="3"/>
</dbReference>
<protein>
    <recommendedName>
        <fullName evidence="6">Ig-like domain-containing protein</fullName>
    </recommendedName>
</protein>
<keyword evidence="3" id="KW-1133">Transmembrane helix</keyword>
<dbReference type="SMART" id="SM00408">
    <property type="entry name" value="IGc2"/>
    <property type="match status" value="2"/>
</dbReference>
<dbReference type="InterPro" id="IPR013106">
    <property type="entry name" value="Ig_V-set"/>
</dbReference>
<organism evidence="7 8">
    <name type="scientific">Cordylochernes scorpioides</name>
    <dbReference type="NCBI Taxonomy" id="51811"/>
    <lineage>
        <taxon>Eukaryota</taxon>
        <taxon>Metazoa</taxon>
        <taxon>Ecdysozoa</taxon>
        <taxon>Arthropoda</taxon>
        <taxon>Chelicerata</taxon>
        <taxon>Arachnida</taxon>
        <taxon>Pseudoscorpiones</taxon>
        <taxon>Cheliferoidea</taxon>
        <taxon>Chernetidae</taxon>
        <taxon>Cordylochernes</taxon>
    </lineage>
</organism>
<dbReference type="InterPro" id="IPR013162">
    <property type="entry name" value="CD80_C2-set"/>
</dbReference>
<reference evidence="7 8" key="1">
    <citation type="submission" date="2022-01" db="EMBL/GenBank/DDBJ databases">
        <title>A chromosomal length assembly of Cordylochernes scorpioides.</title>
        <authorList>
            <person name="Zeh D."/>
            <person name="Zeh J."/>
        </authorList>
    </citation>
    <scope>NUCLEOTIDE SEQUENCE [LARGE SCALE GENOMIC DNA]</scope>
    <source>
        <strain evidence="7">IN4F17</strain>
        <tissue evidence="7">Whole Body</tissue>
    </source>
</reference>
<dbReference type="InterPro" id="IPR003598">
    <property type="entry name" value="Ig_sub2"/>
</dbReference>
<sequence>MAMCAAPTELQAVVGGRAELPCNVSLQSAADKVSLVLWYRGDSKLPLYSVDARAEPRHFPAEPLGARAYFDMAAEPPVLRVEPVHEKDAALYRCRVDYRWGRTFSTFSQLHVVERSGCPTVPPREAIITNEHGQELSGLIGPYNEGSDVILRCKAIGGKPPPTVTWWRDSRLLDDSYSPTPAGGVRNDVTIPRVSRADLLSIVTCQASNSNLTVPAATSVTLDINCTSRVVDTSALFLSEVICRGAVCPVKPLDVRITTARTALSAGRLVQLGCMSGGARPPARLVWMVARLDVTANATERIAPTGNATFSALSLWPTAAMHGARLGCRADNPAFGAKHSLEDGYQLNITCTYLLPCLS</sequence>
<dbReference type="Pfam" id="PF08205">
    <property type="entry name" value="C2-set_2"/>
    <property type="match status" value="1"/>
</dbReference>
<evidence type="ECO:0000256" key="3">
    <source>
        <dbReference type="ARBA" id="ARBA00022989"/>
    </source>
</evidence>
<keyword evidence="8" id="KW-1185">Reference proteome</keyword>
<proteinExistence type="predicted"/>
<keyword evidence="4" id="KW-0472">Membrane</keyword>
<dbReference type="InterPro" id="IPR013783">
    <property type="entry name" value="Ig-like_fold"/>
</dbReference>
<keyword evidence="5" id="KW-1015">Disulfide bond</keyword>
<feature type="domain" description="Ig-like" evidence="6">
    <location>
        <begin position="252"/>
        <end position="348"/>
    </location>
</feature>
<feature type="domain" description="Ig-like" evidence="6">
    <location>
        <begin position="123"/>
        <end position="221"/>
    </location>
</feature>
<accession>A0ABY6KBH2</accession>
<keyword evidence="2" id="KW-0812">Transmembrane</keyword>
<dbReference type="Pfam" id="PF13927">
    <property type="entry name" value="Ig_3"/>
    <property type="match status" value="1"/>
</dbReference>
<dbReference type="InterPro" id="IPR007110">
    <property type="entry name" value="Ig-like_dom"/>
</dbReference>